<dbReference type="EC" id="2.5.1.114" evidence="2"/>
<keyword evidence="6" id="KW-0949">S-adenosyl-L-methionine</keyword>
<evidence type="ECO:0000256" key="9">
    <source>
        <dbReference type="ARBA" id="ARBA00049400"/>
    </source>
</evidence>
<protein>
    <recommendedName>
        <fullName evidence="11">tRNA wybutosine-synthesizing protein 3</fullName>
        <ecNumber evidence="3">2.1.1.282</ecNumber>
        <ecNumber evidence="2">2.5.1.114</ecNumber>
    </recommendedName>
</protein>
<dbReference type="PANTHER" id="PTHR23245">
    <property type="entry name" value="TRNA METHYLTRANSFERASE"/>
    <property type="match status" value="1"/>
</dbReference>
<dbReference type="GO" id="GO:0030488">
    <property type="term" value="P:tRNA methylation"/>
    <property type="evidence" value="ECO:0007669"/>
    <property type="project" value="TreeGrafter"/>
</dbReference>
<keyword evidence="4" id="KW-0489">Methyltransferase</keyword>
<dbReference type="InterPro" id="IPR029063">
    <property type="entry name" value="SAM-dependent_MTases_sf"/>
</dbReference>
<dbReference type="GO" id="GO:0008175">
    <property type="term" value="F:tRNA methyltransferase activity"/>
    <property type="evidence" value="ECO:0007669"/>
    <property type="project" value="TreeGrafter"/>
</dbReference>
<dbReference type="InterPro" id="IPR006652">
    <property type="entry name" value="Kelch_1"/>
</dbReference>
<dbReference type="EC" id="2.1.1.282" evidence="3"/>
<dbReference type="Gene3D" id="3.30.1960.10">
    <property type="entry name" value="tRNA wybutosine-synthesizing-like"/>
    <property type="match status" value="1"/>
</dbReference>
<dbReference type="SUPFAM" id="SSF53335">
    <property type="entry name" value="S-adenosyl-L-methionine-dependent methyltransferases"/>
    <property type="match status" value="1"/>
</dbReference>
<dbReference type="FunFam" id="3.40.50.150:FF:000131">
    <property type="entry name" value="tRNA wybutosine-synthesizing protein 2/3/4"/>
    <property type="match status" value="1"/>
</dbReference>
<comment type="pathway">
    <text evidence="1">tRNA modification; wybutosine-tRNA(Phe) biosynthesis.</text>
</comment>
<dbReference type="PROSITE" id="PS51684">
    <property type="entry name" value="SAM_MT_TRM5_TYW2"/>
    <property type="match status" value="1"/>
</dbReference>
<proteinExistence type="predicted"/>
<dbReference type="GO" id="GO:0031591">
    <property type="term" value="P:wybutosine biosynthetic process"/>
    <property type="evidence" value="ECO:0007669"/>
    <property type="project" value="TreeGrafter"/>
</dbReference>
<keyword evidence="5" id="KW-0808">Transferase</keyword>
<evidence type="ECO:0000313" key="14">
    <source>
        <dbReference type="EMBL" id="VFT78282.1"/>
    </source>
</evidence>
<dbReference type="Pfam" id="PF02475">
    <property type="entry name" value="TRM5-TYW2_MTfase"/>
    <property type="match status" value="1"/>
</dbReference>
<evidence type="ECO:0000256" key="11">
    <source>
        <dbReference type="ARBA" id="ARBA00069229"/>
    </source>
</evidence>
<keyword evidence="15" id="KW-1185">Reference proteome</keyword>
<dbReference type="InterPro" id="IPR015915">
    <property type="entry name" value="Kelch-typ_b-propeller"/>
</dbReference>
<accession>A0A485K9P8</accession>
<evidence type="ECO:0000259" key="12">
    <source>
        <dbReference type="PROSITE" id="PS51684"/>
    </source>
</evidence>
<dbReference type="Pfam" id="PF02676">
    <property type="entry name" value="TYW3"/>
    <property type="match status" value="1"/>
</dbReference>
<dbReference type="InterPro" id="IPR003827">
    <property type="entry name" value="tRNA_yW-synthesising"/>
</dbReference>
<dbReference type="PANTHER" id="PTHR23245:SF25">
    <property type="entry name" value="TRNA WYBUTOSINE-SYNTHESIZING PROTEIN 2 HOMOLOG"/>
    <property type="match status" value="1"/>
</dbReference>
<evidence type="ECO:0000256" key="1">
    <source>
        <dbReference type="ARBA" id="ARBA00004797"/>
    </source>
</evidence>
<comment type="catalytic activity">
    <reaction evidence="8">
        <text>4-demethyl-7-[(3S)-3-amino-3-carboxypropyl]wyosine(37) in tRNA(Phe) + S-adenosyl-L-methionine = 7-[(3S)-3-amino-3-carboxypropyl]wyosine(37) in tRNA(Phe) + S-adenosyl-L-homocysteine + H(+)</text>
        <dbReference type="Rhea" id="RHEA:36635"/>
        <dbReference type="Rhea" id="RHEA-COMP:10378"/>
        <dbReference type="Rhea" id="RHEA-COMP:10379"/>
        <dbReference type="ChEBI" id="CHEBI:15378"/>
        <dbReference type="ChEBI" id="CHEBI:57856"/>
        <dbReference type="ChEBI" id="CHEBI:59789"/>
        <dbReference type="ChEBI" id="CHEBI:73543"/>
        <dbReference type="ChEBI" id="CHEBI:73550"/>
        <dbReference type="EC" id="2.1.1.282"/>
    </reaction>
</comment>
<evidence type="ECO:0000256" key="3">
    <source>
        <dbReference type="ARBA" id="ARBA00012750"/>
    </source>
</evidence>
<dbReference type="InterPro" id="IPR036602">
    <property type="entry name" value="tRNA_yW-synthesising-like_sf"/>
</dbReference>
<dbReference type="SUPFAM" id="SSF117281">
    <property type="entry name" value="Kelch motif"/>
    <property type="match status" value="2"/>
</dbReference>
<gene>
    <name evidence="14" type="primary">Aste57867_1060</name>
    <name evidence="13" type="ORF">As57867_001059</name>
    <name evidence="14" type="ORF">ASTE57867_1060</name>
</gene>
<dbReference type="EMBL" id="VJMH01000072">
    <property type="protein sequence ID" value="KAF0719407.1"/>
    <property type="molecule type" value="Genomic_DNA"/>
</dbReference>
<dbReference type="AlphaFoldDB" id="A0A485K9P8"/>
<dbReference type="Pfam" id="PF24681">
    <property type="entry name" value="Kelch_KLHDC2_KLHL20_DRC7"/>
    <property type="match status" value="1"/>
</dbReference>
<organism evidence="14 15">
    <name type="scientific">Aphanomyces stellatus</name>
    <dbReference type="NCBI Taxonomy" id="120398"/>
    <lineage>
        <taxon>Eukaryota</taxon>
        <taxon>Sar</taxon>
        <taxon>Stramenopiles</taxon>
        <taxon>Oomycota</taxon>
        <taxon>Saprolegniomycetes</taxon>
        <taxon>Saprolegniales</taxon>
        <taxon>Verrucalvaceae</taxon>
        <taxon>Aphanomyces</taxon>
    </lineage>
</organism>
<evidence type="ECO:0000256" key="6">
    <source>
        <dbReference type="ARBA" id="ARBA00022691"/>
    </source>
</evidence>
<evidence type="ECO:0000256" key="4">
    <source>
        <dbReference type="ARBA" id="ARBA00022603"/>
    </source>
</evidence>
<evidence type="ECO:0000313" key="15">
    <source>
        <dbReference type="Proteomes" id="UP000332933"/>
    </source>
</evidence>
<dbReference type="UniPathway" id="UPA00375"/>
<dbReference type="CDD" id="cd02440">
    <property type="entry name" value="AdoMet_MTases"/>
    <property type="match status" value="1"/>
</dbReference>
<dbReference type="GO" id="GO:0102522">
    <property type="term" value="F:tRNA 4-demethylwyosine alpha-amino-alpha-carboxypropyltransferase activity"/>
    <property type="evidence" value="ECO:0007669"/>
    <property type="project" value="UniProtKB-EC"/>
</dbReference>
<dbReference type="SUPFAM" id="SSF111278">
    <property type="entry name" value="SSo0622-like"/>
    <property type="match status" value="1"/>
</dbReference>
<dbReference type="FunFam" id="3.30.1960.10:FF:000003">
    <property type="entry name" value="tRNA methyltransferase"/>
    <property type="match status" value="1"/>
</dbReference>
<comment type="catalytic activity">
    <reaction evidence="9">
        <text>4-demethylwyosine(37) in tRNA(Phe) + S-adenosyl-L-methionine = 4-demethyl-7-[(3S)-3-amino-3-carboxypropyl]wyosine(37) in tRNA(Phe) + S-methyl-5'-thioadenosine + H(+)</text>
        <dbReference type="Rhea" id="RHEA:36355"/>
        <dbReference type="Rhea" id="RHEA-COMP:10164"/>
        <dbReference type="Rhea" id="RHEA-COMP:10378"/>
        <dbReference type="ChEBI" id="CHEBI:15378"/>
        <dbReference type="ChEBI" id="CHEBI:17509"/>
        <dbReference type="ChEBI" id="CHEBI:59789"/>
        <dbReference type="ChEBI" id="CHEBI:64315"/>
        <dbReference type="ChEBI" id="CHEBI:73550"/>
        <dbReference type="EC" id="2.5.1.114"/>
    </reaction>
</comment>
<reference evidence="13" key="2">
    <citation type="submission" date="2019-06" db="EMBL/GenBank/DDBJ databases">
        <title>Genomics analysis of Aphanomyces spp. identifies a new class of oomycete effector associated with host adaptation.</title>
        <authorList>
            <person name="Gaulin E."/>
        </authorList>
    </citation>
    <scope>NUCLEOTIDE SEQUENCE</scope>
    <source>
        <strain evidence="13">CBS 578.67</strain>
    </source>
</reference>
<dbReference type="OrthoDB" id="263283at2759"/>
<evidence type="ECO:0000256" key="10">
    <source>
        <dbReference type="ARBA" id="ARBA00058049"/>
    </source>
</evidence>
<dbReference type="Proteomes" id="UP000332933">
    <property type="component" value="Unassembled WGS sequence"/>
</dbReference>
<dbReference type="InterPro" id="IPR030382">
    <property type="entry name" value="MeTrfase_TRM5/TYW2"/>
</dbReference>
<dbReference type="Gene3D" id="3.40.50.150">
    <property type="entry name" value="Vaccinia Virus protein VP39"/>
    <property type="match status" value="1"/>
</dbReference>
<evidence type="ECO:0000313" key="13">
    <source>
        <dbReference type="EMBL" id="KAF0719407.1"/>
    </source>
</evidence>
<dbReference type="SMART" id="SM00612">
    <property type="entry name" value="Kelch"/>
    <property type="match status" value="3"/>
</dbReference>
<evidence type="ECO:0000256" key="5">
    <source>
        <dbReference type="ARBA" id="ARBA00022679"/>
    </source>
</evidence>
<evidence type="ECO:0000256" key="8">
    <source>
        <dbReference type="ARBA" id="ARBA00049202"/>
    </source>
</evidence>
<dbReference type="GO" id="GO:0005737">
    <property type="term" value="C:cytoplasm"/>
    <property type="evidence" value="ECO:0007669"/>
    <property type="project" value="TreeGrafter"/>
</dbReference>
<keyword evidence="7" id="KW-0819">tRNA processing</keyword>
<feature type="domain" description="SAM-dependent methyltransferase TRM5/TYW2-type" evidence="12">
    <location>
        <begin position="789"/>
        <end position="1060"/>
    </location>
</feature>
<name>A0A485K9P8_9STRA</name>
<evidence type="ECO:0000256" key="7">
    <source>
        <dbReference type="ARBA" id="ARBA00022694"/>
    </source>
</evidence>
<reference evidence="14 15" key="1">
    <citation type="submission" date="2019-03" db="EMBL/GenBank/DDBJ databases">
        <authorList>
            <person name="Gaulin E."/>
            <person name="Dumas B."/>
        </authorList>
    </citation>
    <scope>NUCLEOTIDE SEQUENCE [LARGE SCALE GENOMIC DNA]</scope>
    <source>
        <strain evidence="14">CBS 568.67</strain>
    </source>
</reference>
<sequence length="1068" mass="116690">MDVEIRTDFRALQQSAYPPGLMSAASSFEASKREILHKLQEVIDKSPKGSVDAPIVDMIERLNAHNNYVTCSSCSGRIAVFCGVAQSPDDDDSHLITKGGKWLVSSHAPVTYDEFTAQVLADPTSLQGMVIFKHEPFIMHVQCRDEDAAKILLQCGLACGFRESGVVLGNKRTMVAIRTTANAMEIPIAMHGKLMVDEAYLRWLLDIANEKFHANRAKTDKLFAAMLSTLFRPTATHLVRVQPNQSTVAVSRAGHTSVVFQNQLLVVGGQGPTATNTTRLADLVVIDTNNPTTVHSLPLAMPARMYHSAVMWRDTMLLFGGRASPAKAFGDLWSVTPQGAAVCIENALGEAPAPRWSHVSVLVGSKMFVYGGRDASHVFDDAFVLSLDATPPTWREVSSRDVPRFRHAAVAVDHLVHVFGGWSGLDATAQVPVANHAVFDTTTELWTSVETKGNAPTPRAGLAACVVAGQHIVMTGGSSSASPCHHDVHSLNLRTMTWKARARMPDDALLVNHTMTTVHDNRVFVVGGSCQCFGFGAIYSPVLTLSVETAEIASSSGSTSDTKPATTHDQLVLVVPKARVKTIKTLLESLHLYDKARRIQPITDEAIKGRGYFTVPVVDGIREQAHPELQEHAITQITGAARFVPNATTEREVQDTTEVFEEQALTVETKGDASRAAAMDAVEQSGTKELDVFAVVVEKDAVKSIKVLLESKQLYDKTRRIHPHGDSSLFAVPIVTSELPVDDPVLGSLDVVQDTLSDVKRIMNPTVVLQSLLQAFATVHNLAPVAPKFEFISDILVLPKNSFVEPEWHNNPVLWQSILDRSPVPLQRIARSADVDTNEKRQSHVELVYVSPTFVTPSRGVGWVEVRENGLVYGWDIQKVMFSSGNVTEKARMATIGCAGETIVDMYAGIGYYVIPFLVHGKAAYVHALEWNPDSVQALRFNLERNKVASRCTVYPGDNRISGPLLGAIADRVNLGLLPKSEHGWPVAVQVLKPTGGWLHVHENVAVQDFAEWQAHVVQSIQELGRSVGKHWHVECRHLEKVKSYAPKVFHVVADIHCTPADTASPTQ</sequence>
<comment type="function">
    <text evidence="10">S-adenosyl-L-methionine-dependent methyltransferase that acts as a component of the wybutosine biosynthesis pathway. Wybutosine is a hyper modified guanosine with a tricyclic base found at the 3'-position adjacent to the anticodon of eukaryotic phenylalanine tRNA. Probably methylates N-4 position of wybutosine-86 to produce wybutosine-72.</text>
</comment>
<evidence type="ECO:0000256" key="2">
    <source>
        <dbReference type="ARBA" id="ARBA00012265"/>
    </source>
</evidence>
<dbReference type="EMBL" id="CAADRA010000072">
    <property type="protein sequence ID" value="VFT78282.1"/>
    <property type="molecule type" value="Genomic_DNA"/>
</dbReference>
<dbReference type="Gene3D" id="2.120.10.80">
    <property type="entry name" value="Kelch-type beta propeller"/>
    <property type="match status" value="2"/>
</dbReference>
<dbReference type="InterPro" id="IPR056743">
    <property type="entry name" value="TRM5-TYW2-like_MTfase"/>
</dbReference>